<sequence>MDVLVGSYQTETPESLTDGQTEILNRIIEGYLRAFTSLEQMD</sequence>
<dbReference type="InParanoid" id="B8MCR8"/>
<name>B8MCR8_TALSN</name>
<dbReference type="AlphaFoldDB" id="B8MCR8"/>
<dbReference type="VEuPathDB" id="FungiDB:TSTA_126780"/>
<dbReference type="HOGENOM" id="CLU_3260830_0_0_1"/>
<gene>
    <name evidence="1" type="ORF">TSTA_126780</name>
</gene>
<dbReference type="OrthoDB" id="5554229at2759"/>
<dbReference type="RefSeq" id="XP_002482962.1">
    <property type="nucleotide sequence ID" value="XM_002482917.1"/>
</dbReference>
<dbReference type="GeneID" id="8099105"/>
<dbReference type="EMBL" id="EQ962655">
    <property type="protein sequence ID" value="EED18970.1"/>
    <property type="molecule type" value="Genomic_DNA"/>
</dbReference>
<dbReference type="Proteomes" id="UP000001745">
    <property type="component" value="Unassembled WGS sequence"/>
</dbReference>
<proteinExistence type="predicted"/>
<organism evidence="1 2">
    <name type="scientific">Talaromyces stipitatus (strain ATCC 10500 / CBS 375.48 / QM 6759 / NRRL 1006)</name>
    <name type="common">Penicillium stipitatum</name>
    <dbReference type="NCBI Taxonomy" id="441959"/>
    <lineage>
        <taxon>Eukaryota</taxon>
        <taxon>Fungi</taxon>
        <taxon>Dikarya</taxon>
        <taxon>Ascomycota</taxon>
        <taxon>Pezizomycotina</taxon>
        <taxon>Eurotiomycetes</taxon>
        <taxon>Eurotiomycetidae</taxon>
        <taxon>Eurotiales</taxon>
        <taxon>Trichocomaceae</taxon>
        <taxon>Talaromyces</taxon>
        <taxon>Talaromyces sect. Talaromyces</taxon>
    </lineage>
</organism>
<accession>B8MCR8</accession>
<protein>
    <submittedName>
        <fullName evidence="1">Uncharacterized protein</fullName>
    </submittedName>
</protein>
<evidence type="ECO:0000313" key="1">
    <source>
        <dbReference type="EMBL" id="EED18970.1"/>
    </source>
</evidence>
<keyword evidence="2" id="KW-1185">Reference proteome</keyword>
<reference evidence="2" key="1">
    <citation type="journal article" date="2015" name="Genome Announc.">
        <title>Genome sequence of the AIDS-associated pathogen Penicillium marneffei (ATCC18224) and its near taxonomic relative Talaromyces stipitatus (ATCC10500).</title>
        <authorList>
            <person name="Nierman W.C."/>
            <person name="Fedorova-Abrams N.D."/>
            <person name="Andrianopoulos A."/>
        </authorList>
    </citation>
    <scope>NUCLEOTIDE SEQUENCE [LARGE SCALE GENOMIC DNA]</scope>
    <source>
        <strain evidence="2">ATCC 10500 / CBS 375.48 / QM 6759 / NRRL 1006</strain>
    </source>
</reference>
<evidence type="ECO:0000313" key="2">
    <source>
        <dbReference type="Proteomes" id="UP000001745"/>
    </source>
</evidence>